<organism evidence="7 8">
    <name type="scientific">Polypedilum vanderplanki</name>
    <name type="common">Sleeping chironomid midge</name>
    <dbReference type="NCBI Taxonomy" id="319348"/>
    <lineage>
        <taxon>Eukaryota</taxon>
        <taxon>Metazoa</taxon>
        <taxon>Ecdysozoa</taxon>
        <taxon>Arthropoda</taxon>
        <taxon>Hexapoda</taxon>
        <taxon>Insecta</taxon>
        <taxon>Pterygota</taxon>
        <taxon>Neoptera</taxon>
        <taxon>Endopterygota</taxon>
        <taxon>Diptera</taxon>
        <taxon>Nematocera</taxon>
        <taxon>Chironomoidea</taxon>
        <taxon>Chironomidae</taxon>
        <taxon>Chironominae</taxon>
        <taxon>Polypedilum</taxon>
        <taxon>Polypedilum</taxon>
    </lineage>
</organism>
<evidence type="ECO:0000256" key="5">
    <source>
        <dbReference type="SAM" id="SignalP"/>
    </source>
</evidence>
<accession>A0A9J6CM09</accession>
<keyword evidence="4 5" id="KW-0732">Signal</keyword>
<dbReference type="InterPro" id="IPR035940">
    <property type="entry name" value="CAP_sf"/>
</dbReference>
<dbReference type="PIRSF" id="PIRSF038921">
    <property type="entry name" value="P14a"/>
    <property type="match status" value="1"/>
</dbReference>
<comment type="similarity">
    <text evidence="2">Belongs to the CRISP family.</text>
</comment>
<evidence type="ECO:0000313" key="8">
    <source>
        <dbReference type="Proteomes" id="UP001107558"/>
    </source>
</evidence>
<feature type="signal peptide" evidence="5">
    <location>
        <begin position="1"/>
        <end position="21"/>
    </location>
</feature>
<keyword evidence="3" id="KW-0964">Secreted</keyword>
<evidence type="ECO:0000256" key="2">
    <source>
        <dbReference type="ARBA" id="ARBA00009923"/>
    </source>
</evidence>
<dbReference type="InterPro" id="IPR001283">
    <property type="entry name" value="CRISP-related"/>
</dbReference>
<feature type="chain" id="PRO_5039891815" description="SCP domain-containing protein" evidence="5">
    <location>
        <begin position="22"/>
        <end position="251"/>
    </location>
</feature>
<keyword evidence="8" id="KW-1185">Reference proteome</keyword>
<protein>
    <recommendedName>
        <fullName evidence="6">SCP domain-containing protein</fullName>
    </recommendedName>
</protein>
<dbReference type="OrthoDB" id="414826at2759"/>
<name>A0A9J6CM09_POLVA</name>
<dbReference type="Pfam" id="PF00188">
    <property type="entry name" value="CAP"/>
    <property type="match status" value="1"/>
</dbReference>
<proteinExistence type="inferred from homology"/>
<dbReference type="InterPro" id="IPR014044">
    <property type="entry name" value="CAP_dom"/>
</dbReference>
<dbReference type="GO" id="GO:0005576">
    <property type="term" value="C:extracellular region"/>
    <property type="evidence" value="ECO:0007669"/>
    <property type="project" value="UniProtKB-SubCell"/>
</dbReference>
<dbReference type="CDD" id="cd05380">
    <property type="entry name" value="CAP_euk"/>
    <property type="match status" value="1"/>
</dbReference>
<sequence length="251" mass="28490">MKFKNIFRSFQLLSLFLLVTSEVDYCNIFCPIGKHIACGNNGDFGKSCTSDAKIVELTQENIETILNEHNRLRNRIASGVEVRFKTAARMTSMIWNKQLALFAELNARTCLFQHDECRNTEKFKYVGQNIAMTQANLDYPDLTVFLNNSINDWYGELKDASQSDIDSYQQTEKIIGHMTQLVNDRANEFGCAVVQFSDSEWKTSILVCDYSLTNMIGEKVYESGEIASKCTTGVNNKFEALCSENEVVDNL</sequence>
<dbReference type="InterPro" id="IPR034763">
    <property type="entry name" value="P14a_insect"/>
</dbReference>
<evidence type="ECO:0000256" key="3">
    <source>
        <dbReference type="ARBA" id="ARBA00022525"/>
    </source>
</evidence>
<evidence type="ECO:0000256" key="1">
    <source>
        <dbReference type="ARBA" id="ARBA00004613"/>
    </source>
</evidence>
<dbReference type="InterPro" id="IPR002413">
    <property type="entry name" value="V5_allergen-like"/>
</dbReference>
<dbReference type="Gene3D" id="3.40.33.10">
    <property type="entry name" value="CAP"/>
    <property type="match status" value="1"/>
</dbReference>
<dbReference type="PRINTS" id="PR00838">
    <property type="entry name" value="V5ALLERGEN"/>
</dbReference>
<dbReference type="SMART" id="SM00198">
    <property type="entry name" value="SCP"/>
    <property type="match status" value="1"/>
</dbReference>
<reference evidence="7" key="1">
    <citation type="submission" date="2021-03" db="EMBL/GenBank/DDBJ databases">
        <title>Chromosome level genome of the anhydrobiotic midge Polypedilum vanderplanki.</title>
        <authorList>
            <person name="Yoshida Y."/>
            <person name="Kikawada T."/>
            <person name="Gusev O."/>
        </authorList>
    </citation>
    <scope>NUCLEOTIDE SEQUENCE</scope>
    <source>
        <strain evidence="7">NIAS01</strain>
        <tissue evidence="7">Whole body or cell culture</tissue>
    </source>
</reference>
<gene>
    <name evidence="7" type="ORF">PVAND_012608</name>
</gene>
<comment type="subcellular location">
    <subcellularLocation>
        <location evidence="1">Secreted</location>
    </subcellularLocation>
</comment>
<dbReference type="SUPFAM" id="SSF55797">
    <property type="entry name" value="PR-1-like"/>
    <property type="match status" value="1"/>
</dbReference>
<comment type="caution">
    <text evidence="7">The sequence shown here is derived from an EMBL/GenBank/DDBJ whole genome shotgun (WGS) entry which is preliminary data.</text>
</comment>
<evidence type="ECO:0000313" key="7">
    <source>
        <dbReference type="EMBL" id="KAG5683322.1"/>
    </source>
</evidence>
<feature type="domain" description="SCP" evidence="6">
    <location>
        <begin position="60"/>
        <end position="217"/>
    </location>
</feature>
<dbReference type="AlphaFoldDB" id="A0A9J6CM09"/>
<evidence type="ECO:0000256" key="4">
    <source>
        <dbReference type="ARBA" id="ARBA00022729"/>
    </source>
</evidence>
<dbReference type="EMBL" id="JADBJN010000001">
    <property type="protein sequence ID" value="KAG5683322.1"/>
    <property type="molecule type" value="Genomic_DNA"/>
</dbReference>
<dbReference type="PANTHER" id="PTHR10334">
    <property type="entry name" value="CYSTEINE-RICH SECRETORY PROTEIN-RELATED"/>
    <property type="match status" value="1"/>
</dbReference>
<evidence type="ECO:0000259" key="6">
    <source>
        <dbReference type="SMART" id="SM00198"/>
    </source>
</evidence>
<dbReference type="Proteomes" id="UP001107558">
    <property type="component" value="Chromosome 1"/>
</dbReference>